<keyword evidence="2" id="KW-1185">Reference proteome</keyword>
<evidence type="ECO:0000313" key="1">
    <source>
        <dbReference type="EMBL" id="KAI4379030.1"/>
    </source>
</evidence>
<evidence type="ECO:0000313" key="2">
    <source>
        <dbReference type="Proteomes" id="UP001057402"/>
    </source>
</evidence>
<gene>
    <name evidence="1" type="ORF">MLD38_016435</name>
</gene>
<organism evidence="1 2">
    <name type="scientific">Melastoma candidum</name>
    <dbReference type="NCBI Taxonomy" id="119954"/>
    <lineage>
        <taxon>Eukaryota</taxon>
        <taxon>Viridiplantae</taxon>
        <taxon>Streptophyta</taxon>
        <taxon>Embryophyta</taxon>
        <taxon>Tracheophyta</taxon>
        <taxon>Spermatophyta</taxon>
        <taxon>Magnoliopsida</taxon>
        <taxon>eudicotyledons</taxon>
        <taxon>Gunneridae</taxon>
        <taxon>Pentapetalae</taxon>
        <taxon>rosids</taxon>
        <taxon>malvids</taxon>
        <taxon>Myrtales</taxon>
        <taxon>Melastomataceae</taxon>
        <taxon>Melastomatoideae</taxon>
        <taxon>Melastomateae</taxon>
        <taxon>Melastoma</taxon>
    </lineage>
</organism>
<dbReference type="EMBL" id="CM042883">
    <property type="protein sequence ID" value="KAI4379030.1"/>
    <property type="molecule type" value="Genomic_DNA"/>
</dbReference>
<comment type="caution">
    <text evidence="1">The sequence shown here is derived from an EMBL/GenBank/DDBJ whole genome shotgun (WGS) entry which is preliminary data.</text>
</comment>
<name>A0ACB9RJG3_9MYRT</name>
<dbReference type="Proteomes" id="UP001057402">
    <property type="component" value="Chromosome 4"/>
</dbReference>
<accession>A0ACB9RJG3</accession>
<protein>
    <submittedName>
        <fullName evidence="1">Uncharacterized protein</fullName>
    </submittedName>
</protein>
<proteinExistence type="predicted"/>
<reference evidence="2" key="1">
    <citation type="journal article" date="2023" name="Front. Plant Sci.">
        <title>Chromosomal-level genome assembly of Melastoma candidum provides insights into trichome evolution.</title>
        <authorList>
            <person name="Zhong Y."/>
            <person name="Wu W."/>
            <person name="Sun C."/>
            <person name="Zou P."/>
            <person name="Liu Y."/>
            <person name="Dai S."/>
            <person name="Zhou R."/>
        </authorList>
    </citation>
    <scope>NUCLEOTIDE SEQUENCE [LARGE SCALE GENOMIC DNA]</scope>
</reference>
<sequence>MNVCFTTRDFRSSSSCLEHGKGVENKAASKGGSPGEVLRFLNLLSAHDLMSHFDRQDITGPASSFSRNKTHLRLCQSLGVAGAGSNSGSGSSSKSPCQRRRTSLTTKCL</sequence>